<sequence length="144" mass="16205">MDPRKQLLEKLEALDALDEAHFPVVTLDEYFTGNDQEESIAPNQWEYGRPPIREIHAHFQAIAQRPDVQGVYVGLHQDWSMALECDDWPAAENIHVISSAPQETAEQWLEGLEADGIIVGWPYGKHAAAPEPGAGFHVYTVCWD</sequence>
<proteinExistence type="predicted"/>
<accession>A0A6S7C730</accession>
<protein>
    <submittedName>
        <fullName evidence="1">Uncharacterized protein</fullName>
    </submittedName>
</protein>
<dbReference type="EMBL" id="CADIJO010000039">
    <property type="protein sequence ID" value="CAB3742105.1"/>
    <property type="molecule type" value="Genomic_DNA"/>
</dbReference>
<evidence type="ECO:0000313" key="1">
    <source>
        <dbReference type="EMBL" id="CAB3742105.1"/>
    </source>
</evidence>
<evidence type="ECO:0000313" key="2">
    <source>
        <dbReference type="Proteomes" id="UP000494111"/>
    </source>
</evidence>
<dbReference type="AlphaFoldDB" id="A0A6S7C730"/>
<dbReference type="Proteomes" id="UP000494111">
    <property type="component" value="Unassembled WGS sequence"/>
</dbReference>
<name>A0A6S7C730_9BURK</name>
<gene>
    <name evidence="1" type="ORF">LMG3458_05924</name>
</gene>
<reference evidence="1 2" key="1">
    <citation type="submission" date="2020-04" db="EMBL/GenBank/DDBJ databases">
        <authorList>
            <person name="De Canck E."/>
        </authorList>
    </citation>
    <scope>NUCLEOTIDE SEQUENCE [LARGE SCALE GENOMIC DNA]</scope>
    <source>
        <strain evidence="1 2">LMG 3458</strain>
    </source>
</reference>
<organism evidence="1 2">
    <name type="scientific">Achromobacter deleyi</name>
    <dbReference type="NCBI Taxonomy" id="1353891"/>
    <lineage>
        <taxon>Bacteria</taxon>
        <taxon>Pseudomonadati</taxon>
        <taxon>Pseudomonadota</taxon>
        <taxon>Betaproteobacteria</taxon>
        <taxon>Burkholderiales</taxon>
        <taxon>Alcaligenaceae</taxon>
        <taxon>Achromobacter</taxon>
    </lineage>
</organism>
<dbReference type="RefSeq" id="WP_175196107.1">
    <property type="nucleotide sequence ID" value="NZ_CADIJO010000039.1"/>
</dbReference>